<sequence length="120" mass="13998">MSSSDERGRNDIEEAVLELLFDNPLTAPQLARLANVSMGEMEWVLAHMKKRNIVYRQGYRWFIRTNFLVRRAMSAALSREDYPEDEFGEFLERYAAGRNLGLTKAEAWRLARREMSNTHG</sequence>
<evidence type="ECO:0000313" key="1">
    <source>
        <dbReference type="EMBL" id="GAI12763.1"/>
    </source>
</evidence>
<dbReference type="InterPro" id="IPR036390">
    <property type="entry name" value="WH_DNA-bd_sf"/>
</dbReference>
<dbReference type="SUPFAM" id="SSF46785">
    <property type="entry name" value="Winged helix' DNA-binding domain"/>
    <property type="match status" value="1"/>
</dbReference>
<protein>
    <submittedName>
        <fullName evidence="1">Uncharacterized protein</fullName>
    </submittedName>
</protein>
<reference evidence="1" key="1">
    <citation type="journal article" date="2014" name="Front. Microbiol.">
        <title>High frequency of phylogenetically diverse reductive dehalogenase-homologous genes in deep subseafloor sedimentary metagenomes.</title>
        <authorList>
            <person name="Kawai M."/>
            <person name="Futagami T."/>
            <person name="Toyoda A."/>
            <person name="Takaki Y."/>
            <person name="Nishi S."/>
            <person name="Hori S."/>
            <person name="Arai W."/>
            <person name="Tsubouchi T."/>
            <person name="Morono Y."/>
            <person name="Uchiyama I."/>
            <person name="Ito T."/>
            <person name="Fujiyama A."/>
            <person name="Inagaki F."/>
            <person name="Takami H."/>
        </authorList>
    </citation>
    <scope>NUCLEOTIDE SEQUENCE</scope>
    <source>
        <strain evidence="1">Expedition CK06-06</strain>
    </source>
</reference>
<dbReference type="AlphaFoldDB" id="X1L1B3"/>
<gene>
    <name evidence="1" type="ORF">S06H3_18137</name>
</gene>
<organism evidence="1">
    <name type="scientific">marine sediment metagenome</name>
    <dbReference type="NCBI Taxonomy" id="412755"/>
    <lineage>
        <taxon>unclassified sequences</taxon>
        <taxon>metagenomes</taxon>
        <taxon>ecological metagenomes</taxon>
    </lineage>
</organism>
<name>X1L1B3_9ZZZZ</name>
<dbReference type="EMBL" id="BARV01009139">
    <property type="protein sequence ID" value="GAI12763.1"/>
    <property type="molecule type" value="Genomic_DNA"/>
</dbReference>
<proteinExistence type="predicted"/>
<accession>X1L1B3</accession>
<comment type="caution">
    <text evidence="1">The sequence shown here is derived from an EMBL/GenBank/DDBJ whole genome shotgun (WGS) entry which is preliminary data.</text>
</comment>